<evidence type="ECO:0000256" key="1">
    <source>
        <dbReference type="SAM" id="MobiDB-lite"/>
    </source>
</evidence>
<name>A0AAV9Z9U0_9AGAR</name>
<dbReference type="AlphaFoldDB" id="A0AAV9Z9U0"/>
<evidence type="ECO:0000313" key="3">
    <source>
        <dbReference type="Proteomes" id="UP001362999"/>
    </source>
</evidence>
<feature type="region of interest" description="Disordered" evidence="1">
    <location>
        <begin position="78"/>
        <end position="107"/>
    </location>
</feature>
<keyword evidence="3" id="KW-1185">Reference proteome</keyword>
<proteinExistence type="predicted"/>
<dbReference type="EMBL" id="JAWWNJ010000178">
    <property type="protein sequence ID" value="KAK6974901.1"/>
    <property type="molecule type" value="Genomic_DNA"/>
</dbReference>
<sequence>MQKKISSPRFRRSHPLRYERCRSNESIPSAAKRGAKERLLLVLCLGSTSTRLEHHARGTCPPNFTLPKSADVAHGKEIDEEKEENGNEHENDTRGRKTRRTRRNEGPPRITIISAWFAEREGGTKNRPVQSKETAVVRLHSGNAEVDETYRKEEKQENSALERAAVEWMMGKGKMGKFGSQLIAKQAPCCHHLGHHPRPRSRRPTLRRRRLRFSTRPPHLLSEIHAQGLARRFALDVPFRLYENLIGLDSDPRITVLATRCKSGLGNVASGNMGG</sequence>
<reference evidence="2 3" key="1">
    <citation type="journal article" date="2024" name="J Genomics">
        <title>Draft genome sequencing and assembly of Favolaschia claudopus CIRM-BRFM 2984 isolated from oak limbs.</title>
        <authorList>
            <person name="Navarro D."/>
            <person name="Drula E."/>
            <person name="Chaduli D."/>
            <person name="Cazenave R."/>
            <person name="Ahrendt S."/>
            <person name="Wang J."/>
            <person name="Lipzen A."/>
            <person name="Daum C."/>
            <person name="Barry K."/>
            <person name="Grigoriev I.V."/>
            <person name="Favel A."/>
            <person name="Rosso M.N."/>
            <person name="Martin F."/>
        </authorList>
    </citation>
    <scope>NUCLEOTIDE SEQUENCE [LARGE SCALE GENOMIC DNA]</scope>
    <source>
        <strain evidence="2 3">CIRM-BRFM 2984</strain>
    </source>
</reference>
<evidence type="ECO:0000313" key="2">
    <source>
        <dbReference type="EMBL" id="KAK6974901.1"/>
    </source>
</evidence>
<dbReference type="Proteomes" id="UP001362999">
    <property type="component" value="Unassembled WGS sequence"/>
</dbReference>
<organism evidence="2 3">
    <name type="scientific">Favolaschia claudopus</name>
    <dbReference type="NCBI Taxonomy" id="2862362"/>
    <lineage>
        <taxon>Eukaryota</taxon>
        <taxon>Fungi</taxon>
        <taxon>Dikarya</taxon>
        <taxon>Basidiomycota</taxon>
        <taxon>Agaricomycotina</taxon>
        <taxon>Agaricomycetes</taxon>
        <taxon>Agaricomycetidae</taxon>
        <taxon>Agaricales</taxon>
        <taxon>Marasmiineae</taxon>
        <taxon>Mycenaceae</taxon>
        <taxon>Favolaschia</taxon>
    </lineage>
</organism>
<protein>
    <submittedName>
        <fullName evidence="2">Uncharacterized protein</fullName>
    </submittedName>
</protein>
<gene>
    <name evidence="2" type="ORF">R3P38DRAFT_2811409</name>
</gene>
<accession>A0AAV9Z9U0</accession>
<feature type="compositionally biased region" description="Basic and acidic residues" evidence="1">
    <location>
        <begin position="78"/>
        <end position="95"/>
    </location>
</feature>
<comment type="caution">
    <text evidence="2">The sequence shown here is derived from an EMBL/GenBank/DDBJ whole genome shotgun (WGS) entry which is preliminary data.</text>
</comment>